<evidence type="ECO:0000259" key="8">
    <source>
        <dbReference type="PROSITE" id="PS50263"/>
    </source>
</evidence>
<evidence type="ECO:0000256" key="2">
    <source>
        <dbReference type="ARBA" id="ARBA00022679"/>
    </source>
</evidence>
<dbReference type="GO" id="GO:0005524">
    <property type="term" value="F:ATP binding"/>
    <property type="evidence" value="ECO:0007669"/>
    <property type="project" value="UniProtKB-KW"/>
</dbReference>
<dbReference type="EC" id="2.7.7.70" evidence="1"/>
<keyword evidence="3" id="KW-0548">Nucleotidyltransferase</keyword>
<dbReference type="NCBIfam" id="TIGR02199">
    <property type="entry name" value="rfaE_dom_II"/>
    <property type="match status" value="1"/>
</dbReference>
<sequence length="404" mass="45657">MLKISIVQIEVRHSLEDNLQKIKDSIKFAKGDLVLFPELALTGYNFPFNSFSQESINEALLEVQKLTKSYGKSVLLGAPHYKKNKIYNAVYFISPQSIEVLAEKCLLFPEMDKVFSSGKKRKFLEVSGLKVGIIICFELRSPEVARNLTKEGMNLLAVFAQWPKARIQHWEALLKARAIENQIYVVGVNAISQTENFIIGGNSFSFSPFGEALNKKSEKEEIIEISLPLKLEKLPYPMKTPCLKISHKIKSLDELKSIIQKRKEKGQVMVFTNGCFDILHAGHIHYLNSARALGDFLVVGLNSDKSVKKIKGALRPINSEKERAYALAGLECVDYVIFFDEKTPERLIKALKPDVLVKGADWEEDKIVGASFVKSYGGKVERISFEFDTSTTKIIEKILKIYKD</sequence>
<comment type="caution">
    <text evidence="9">The sequence shown here is derived from an EMBL/GenBank/DDBJ whole genome shotgun (WGS) entry which is preliminary data.</text>
</comment>
<keyword evidence="5" id="KW-0067">ATP-binding</keyword>
<feature type="domain" description="CN hydrolase" evidence="8">
    <location>
        <begin position="2"/>
        <end position="229"/>
    </location>
</feature>
<accession>A0AAE3TG54</accession>
<keyword evidence="4" id="KW-0547">Nucleotide-binding</keyword>
<evidence type="ECO:0000313" key="9">
    <source>
        <dbReference type="EMBL" id="MDF2954149.1"/>
    </source>
</evidence>
<dbReference type="InterPro" id="IPR011914">
    <property type="entry name" value="RfaE_dom_II"/>
</dbReference>
<dbReference type="InterPro" id="IPR004821">
    <property type="entry name" value="Cyt_trans-like"/>
</dbReference>
<dbReference type="InterPro" id="IPR050385">
    <property type="entry name" value="Archaeal_FAD_synthase"/>
</dbReference>
<dbReference type="SUPFAM" id="SSF56317">
    <property type="entry name" value="Carbon-nitrogen hydrolase"/>
    <property type="match status" value="1"/>
</dbReference>
<evidence type="ECO:0000256" key="4">
    <source>
        <dbReference type="ARBA" id="ARBA00022741"/>
    </source>
</evidence>
<name>A0AAE3TG54_9BACT</name>
<dbReference type="InterPro" id="IPR036526">
    <property type="entry name" value="C-N_Hydrolase_sf"/>
</dbReference>
<dbReference type="Proteomes" id="UP001144110">
    <property type="component" value="Unassembled WGS sequence"/>
</dbReference>
<evidence type="ECO:0000256" key="5">
    <source>
        <dbReference type="ARBA" id="ARBA00022840"/>
    </source>
</evidence>
<dbReference type="InterPro" id="IPR014729">
    <property type="entry name" value="Rossmann-like_a/b/a_fold"/>
</dbReference>
<dbReference type="AlphaFoldDB" id="A0AAE3TG54"/>
<dbReference type="Pfam" id="PF00795">
    <property type="entry name" value="CN_hydrolase"/>
    <property type="match status" value="1"/>
</dbReference>
<protein>
    <recommendedName>
        <fullName evidence="1">D-glycero-beta-D-manno-heptose 1-phosphate adenylyltransferase</fullName>
        <ecNumber evidence="1">2.7.7.70</ecNumber>
    </recommendedName>
</protein>
<dbReference type="PROSITE" id="PS50263">
    <property type="entry name" value="CN_HYDROLASE"/>
    <property type="match status" value="1"/>
</dbReference>
<dbReference type="GO" id="GO:0016773">
    <property type="term" value="F:phosphotransferase activity, alcohol group as acceptor"/>
    <property type="evidence" value="ECO:0007669"/>
    <property type="project" value="InterPro"/>
</dbReference>
<comment type="catalytic activity">
    <reaction evidence="7">
        <text>D-glycero-beta-D-manno-heptose 1-phosphate + ATP + H(+) = ADP-D-glycero-beta-D-manno-heptose + diphosphate</text>
        <dbReference type="Rhea" id="RHEA:27465"/>
        <dbReference type="ChEBI" id="CHEBI:15378"/>
        <dbReference type="ChEBI" id="CHEBI:30616"/>
        <dbReference type="ChEBI" id="CHEBI:33019"/>
        <dbReference type="ChEBI" id="CHEBI:59967"/>
        <dbReference type="ChEBI" id="CHEBI:61593"/>
        <dbReference type="EC" id="2.7.7.70"/>
    </reaction>
</comment>
<dbReference type="NCBIfam" id="TIGR00125">
    <property type="entry name" value="cyt_tran_rel"/>
    <property type="match status" value="1"/>
</dbReference>
<evidence type="ECO:0000313" key="10">
    <source>
        <dbReference type="Proteomes" id="UP001144110"/>
    </source>
</evidence>
<evidence type="ECO:0000256" key="3">
    <source>
        <dbReference type="ARBA" id="ARBA00022695"/>
    </source>
</evidence>
<dbReference type="Gene3D" id="3.40.50.620">
    <property type="entry name" value="HUPs"/>
    <property type="match status" value="1"/>
</dbReference>
<dbReference type="GO" id="GO:0016779">
    <property type="term" value="F:nucleotidyltransferase activity"/>
    <property type="evidence" value="ECO:0007669"/>
    <property type="project" value="UniProtKB-KW"/>
</dbReference>
<dbReference type="GO" id="GO:0005975">
    <property type="term" value="P:carbohydrate metabolic process"/>
    <property type="evidence" value="ECO:0007669"/>
    <property type="project" value="InterPro"/>
</dbReference>
<dbReference type="Gene3D" id="3.60.110.10">
    <property type="entry name" value="Carbon-nitrogen hydrolase"/>
    <property type="match status" value="1"/>
</dbReference>
<evidence type="ECO:0000256" key="7">
    <source>
        <dbReference type="ARBA" id="ARBA00047428"/>
    </source>
</evidence>
<proteinExistence type="predicted"/>
<keyword evidence="2" id="KW-0808">Transferase</keyword>
<reference evidence="9" key="1">
    <citation type="submission" date="2022-11" db="EMBL/GenBank/DDBJ databases">
        <title>Candidatus Alkanophaga archaea from heated hydrothermal vent sediment oxidize petroleum alkanes.</title>
        <authorList>
            <person name="Zehnle H."/>
            <person name="Laso-Perez R."/>
            <person name="Lipp J."/>
            <person name="Teske A."/>
            <person name="Wegener G."/>
        </authorList>
    </citation>
    <scope>NUCLEOTIDE SEQUENCE</scope>
    <source>
        <strain evidence="9">MCA70</strain>
    </source>
</reference>
<organism evidence="9 10">
    <name type="scientific">Candidatus Thermodesulfobacterium syntrophicum</name>
    <dbReference type="NCBI Taxonomy" id="3060442"/>
    <lineage>
        <taxon>Bacteria</taxon>
        <taxon>Pseudomonadati</taxon>
        <taxon>Thermodesulfobacteriota</taxon>
        <taxon>Thermodesulfobacteria</taxon>
        <taxon>Thermodesulfobacteriales</taxon>
        <taxon>Thermodesulfobacteriaceae</taxon>
        <taxon>Thermodesulfobacterium</taxon>
    </lineage>
</organism>
<dbReference type="PANTHER" id="PTHR43793">
    <property type="entry name" value="FAD SYNTHASE"/>
    <property type="match status" value="1"/>
</dbReference>
<keyword evidence="6" id="KW-0119">Carbohydrate metabolism</keyword>
<dbReference type="EMBL" id="JAPHEG010000006">
    <property type="protein sequence ID" value="MDF2954149.1"/>
    <property type="molecule type" value="Genomic_DNA"/>
</dbReference>
<dbReference type="InterPro" id="IPR003010">
    <property type="entry name" value="C-N_Hydrolase"/>
</dbReference>
<dbReference type="SUPFAM" id="SSF52374">
    <property type="entry name" value="Nucleotidylyl transferase"/>
    <property type="match status" value="1"/>
</dbReference>
<dbReference type="PANTHER" id="PTHR43793:SF2">
    <property type="entry name" value="BIFUNCTIONAL PROTEIN HLDE"/>
    <property type="match status" value="1"/>
</dbReference>
<evidence type="ECO:0000256" key="1">
    <source>
        <dbReference type="ARBA" id="ARBA00012519"/>
    </source>
</evidence>
<gene>
    <name evidence="9" type="ORF">OD816_001394</name>
</gene>
<dbReference type="Pfam" id="PF01467">
    <property type="entry name" value="CTP_transf_like"/>
    <property type="match status" value="1"/>
</dbReference>
<dbReference type="CDD" id="cd07197">
    <property type="entry name" value="nitrilase"/>
    <property type="match status" value="1"/>
</dbReference>
<evidence type="ECO:0000256" key="6">
    <source>
        <dbReference type="ARBA" id="ARBA00023277"/>
    </source>
</evidence>